<keyword evidence="3" id="KW-1185">Reference proteome</keyword>
<comment type="caution">
    <text evidence="2">The sequence shown here is derived from an EMBL/GenBank/DDBJ whole genome shotgun (WGS) entry which is preliminary data.</text>
</comment>
<dbReference type="Proteomes" id="UP001281614">
    <property type="component" value="Unassembled WGS sequence"/>
</dbReference>
<organism evidence="2 3">
    <name type="scientific">Colletotrichum kahawae</name>
    <name type="common">Coffee berry disease fungus</name>
    <dbReference type="NCBI Taxonomy" id="34407"/>
    <lineage>
        <taxon>Eukaryota</taxon>
        <taxon>Fungi</taxon>
        <taxon>Dikarya</taxon>
        <taxon>Ascomycota</taxon>
        <taxon>Pezizomycotina</taxon>
        <taxon>Sordariomycetes</taxon>
        <taxon>Hypocreomycetidae</taxon>
        <taxon>Glomerellales</taxon>
        <taxon>Glomerellaceae</taxon>
        <taxon>Colletotrichum</taxon>
        <taxon>Colletotrichum gloeosporioides species complex</taxon>
    </lineage>
</organism>
<proteinExistence type="predicted"/>
<protein>
    <submittedName>
        <fullName evidence="2">Uncharacterized protein</fullName>
    </submittedName>
</protein>
<gene>
    <name evidence="2" type="ORF">CKAH01_00177</name>
</gene>
<reference evidence="2" key="1">
    <citation type="submission" date="2023-02" db="EMBL/GenBank/DDBJ databases">
        <title>Colletotrichum kahawae CIFC_Que2 genome sequencing and assembly.</title>
        <authorList>
            <person name="Baroncelli R."/>
        </authorList>
    </citation>
    <scope>NUCLEOTIDE SEQUENCE</scope>
    <source>
        <strain evidence="2">CIFC_Que2</strain>
    </source>
</reference>
<dbReference type="EMBL" id="VYYT01000001">
    <property type="protein sequence ID" value="KAK2780233.1"/>
    <property type="molecule type" value="Genomic_DNA"/>
</dbReference>
<evidence type="ECO:0000313" key="3">
    <source>
        <dbReference type="Proteomes" id="UP001281614"/>
    </source>
</evidence>
<accession>A0AAD9YXY4</accession>
<sequence>MARIGDRFFNCLRRYRRLLGRRHQQEYDEDATKDTSIEMADLGPARDIPLITVHDPDNRTISIRSVELVSKPPPLKPTKSNRATSPKRLSLPKTKVRS</sequence>
<evidence type="ECO:0000313" key="2">
    <source>
        <dbReference type="EMBL" id="KAK2780233.1"/>
    </source>
</evidence>
<feature type="region of interest" description="Disordered" evidence="1">
    <location>
        <begin position="67"/>
        <end position="98"/>
    </location>
</feature>
<dbReference type="AlphaFoldDB" id="A0AAD9YXY4"/>
<evidence type="ECO:0000256" key="1">
    <source>
        <dbReference type="SAM" id="MobiDB-lite"/>
    </source>
</evidence>
<name>A0AAD9YXY4_COLKA</name>